<protein>
    <submittedName>
        <fullName evidence="3">PEP-CTERM sorting domain-containing protein</fullName>
    </submittedName>
</protein>
<dbReference type="RefSeq" id="WP_194450009.1">
    <property type="nucleotide sequence ID" value="NZ_CP063849.1"/>
</dbReference>
<dbReference type="EMBL" id="CP063849">
    <property type="protein sequence ID" value="QOY88346.1"/>
    <property type="molecule type" value="Genomic_DNA"/>
</dbReference>
<evidence type="ECO:0000313" key="3">
    <source>
        <dbReference type="EMBL" id="QOY88346.1"/>
    </source>
</evidence>
<keyword evidence="4" id="KW-1185">Reference proteome</keyword>
<proteinExistence type="predicted"/>
<keyword evidence="1" id="KW-0732">Signal</keyword>
<name>A0A7S7NRI1_PALFE</name>
<dbReference type="KEGG" id="pfer:IRI77_37390"/>
<dbReference type="NCBIfam" id="TIGR02595">
    <property type="entry name" value="PEP_CTERM"/>
    <property type="match status" value="1"/>
</dbReference>
<dbReference type="AlphaFoldDB" id="A0A7S7NRI1"/>
<feature type="domain" description="Ice-binding protein C-terminal" evidence="2">
    <location>
        <begin position="259"/>
        <end position="281"/>
    </location>
</feature>
<dbReference type="InterPro" id="IPR013424">
    <property type="entry name" value="Ice-binding_C"/>
</dbReference>
<sequence length="284" mass="29711">MYKVFRVTLSIASLVLLGGSMNAATIYNNLTPNNLMAIASRTSGAAFEIEAADDFLLNSGFKVTSASFVGLVVPGQSGTPTVSQVVVEIYRVFPQDSNTVRIPNVPTRANSPSDVAFDSRDSAASNLSFSTTVLNASFTANNSIAAGGIHPAPNQTTGGAGPVTGQEVQFDISFLTPVDLPSGHYFFVPQVMLSNGGEFYWLSASRPISGAGTTPFAPDLQAWTRDAALDPDWLRVGTDIVGGASAPTFNAAFSLDGTAVPEPSSFLLLSGGLALLVLRRRSKL</sequence>
<feature type="chain" id="PRO_5032743315" evidence="1">
    <location>
        <begin position="24"/>
        <end position="284"/>
    </location>
</feature>
<evidence type="ECO:0000256" key="1">
    <source>
        <dbReference type="SAM" id="SignalP"/>
    </source>
</evidence>
<evidence type="ECO:0000259" key="2">
    <source>
        <dbReference type="Pfam" id="PF07589"/>
    </source>
</evidence>
<organism evidence="3 4">
    <name type="scientific">Paludibaculum fermentans</name>
    <dbReference type="NCBI Taxonomy" id="1473598"/>
    <lineage>
        <taxon>Bacteria</taxon>
        <taxon>Pseudomonadati</taxon>
        <taxon>Acidobacteriota</taxon>
        <taxon>Terriglobia</taxon>
        <taxon>Bryobacterales</taxon>
        <taxon>Bryobacteraceae</taxon>
        <taxon>Paludibaculum</taxon>
    </lineage>
</organism>
<dbReference type="Pfam" id="PF07589">
    <property type="entry name" value="PEP-CTERM"/>
    <property type="match status" value="1"/>
</dbReference>
<accession>A0A7S7NRI1</accession>
<feature type="signal peptide" evidence="1">
    <location>
        <begin position="1"/>
        <end position="23"/>
    </location>
</feature>
<dbReference type="Proteomes" id="UP000593892">
    <property type="component" value="Chromosome"/>
</dbReference>
<gene>
    <name evidence="3" type="ORF">IRI77_37390</name>
</gene>
<evidence type="ECO:0000313" key="4">
    <source>
        <dbReference type="Proteomes" id="UP000593892"/>
    </source>
</evidence>
<reference evidence="3 4" key="1">
    <citation type="submission" date="2020-10" db="EMBL/GenBank/DDBJ databases">
        <title>Complete genome sequence of Paludibaculum fermentans P105T, a facultatively anaerobic acidobacterium capable of dissimilatory Fe(III) reduction.</title>
        <authorList>
            <person name="Dedysh S.N."/>
            <person name="Beletsky A.V."/>
            <person name="Kulichevskaya I.S."/>
            <person name="Mardanov A.V."/>
            <person name="Ravin N.V."/>
        </authorList>
    </citation>
    <scope>NUCLEOTIDE SEQUENCE [LARGE SCALE GENOMIC DNA]</scope>
    <source>
        <strain evidence="3 4">P105</strain>
    </source>
</reference>